<sequence>MNSNRKEDMEISSHYRQLLQELNEQRQHGILCDACVIVDGKIFKAHKNVLLGSSRYFKTLYCQVKKGAEPHQQTTVTHLDIVTATGFKAILDFMYSAHLALTSKNVIEVMSAASYLQMTDIVQACHGFIKAALDISIRSELADELADFEIGAAAASGMGGGVGGGGVMGGGGLGGAASEALASIMSGRSSSPWLGRRTSPANSSGDSAIASCHSGYGKEDQEPKSHESHDDGGHDSQPAWPHDYRPVTVKEEQVSPSSGPRVGAGPQGENRGGIGAGGGGEGTWQASGSGRRKNRKNKDTVRHITQQAEGDRDSRPGSPLPSMMGVTRWGYNGPDIPGADVTELNNSDSRGERLDYFLKQEEALAAGEANFLGASESDEAGGGTGGVTTPSVANLRAALMSKNSLLSLRAEMLGDDNPLLFEYLPKGGHSLSRLHHQHHHHLHHQHRQKQRSPTLPPETTSGASGATLHSKQGAAPSSSSSLSSSLPPLFLPHLLPPPSSSLCLPRSPPRPSEPGSLGTPVLGAGGTHAELHSQSEELAMGVKKAHPPPPEEEMPDEKDSTQGYSKVLDLGPAPMEGDQMAQGRRGVSRVEVLDCGGRVAQSGSAWPQELACCLCKRLFSSLEQLREHEYHHTLSLMALSLDWPDLQGRLANCHNQTYSKASIHSQSLYRPLVDDPFSTRYLCSQCPATFTLKSNADRHEKTIHFKRKLMQCTYCLKHFRDRTDLHRHMSSVHSRERDHSCPACTKAFSTQKNLATHFKVCCQVEAGSGRGAGVEACQGGVAEQLWDSDHEMSVDARRNHNSRHRHGNVVD</sequence>
<name>A0ACC2HK13_DALPE</name>
<reference evidence="1" key="1">
    <citation type="submission" date="2021-05" db="EMBL/GenBank/DDBJ databases">
        <authorList>
            <person name="Pan Q."/>
            <person name="Jouanno E."/>
            <person name="Zahm M."/>
            <person name="Klopp C."/>
            <person name="Cabau C."/>
            <person name="Louis A."/>
            <person name="Berthelot C."/>
            <person name="Parey E."/>
            <person name="Roest Crollius H."/>
            <person name="Montfort J."/>
            <person name="Robinson-Rechavi M."/>
            <person name="Bouchez O."/>
            <person name="Lampietro C."/>
            <person name="Lopez Roques C."/>
            <person name="Donnadieu C."/>
            <person name="Postlethwait J."/>
            <person name="Bobe J."/>
            <person name="Dillon D."/>
            <person name="Chandos A."/>
            <person name="von Hippel F."/>
            <person name="Guiguen Y."/>
        </authorList>
    </citation>
    <scope>NUCLEOTIDE SEQUENCE</scope>
    <source>
        <strain evidence="1">YG-Jan2019</strain>
    </source>
</reference>
<proteinExistence type="predicted"/>
<gene>
    <name evidence="1" type="ORF">DPEC_G00003340</name>
</gene>
<dbReference type="EMBL" id="CM055728">
    <property type="protein sequence ID" value="KAJ8016071.1"/>
    <property type="molecule type" value="Genomic_DNA"/>
</dbReference>
<protein>
    <submittedName>
        <fullName evidence="1">Uncharacterized protein</fullName>
    </submittedName>
</protein>
<accession>A0ACC2HK13</accession>
<dbReference type="Proteomes" id="UP001157502">
    <property type="component" value="Chromosome 1"/>
</dbReference>
<organism evidence="1 2">
    <name type="scientific">Dallia pectoralis</name>
    <name type="common">Alaska blackfish</name>
    <dbReference type="NCBI Taxonomy" id="75939"/>
    <lineage>
        <taxon>Eukaryota</taxon>
        <taxon>Metazoa</taxon>
        <taxon>Chordata</taxon>
        <taxon>Craniata</taxon>
        <taxon>Vertebrata</taxon>
        <taxon>Euteleostomi</taxon>
        <taxon>Actinopterygii</taxon>
        <taxon>Neopterygii</taxon>
        <taxon>Teleostei</taxon>
        <taxon>Protacanthopterygii</taxon>
        <taxon>Esociformes</taxon>
        <taxon>Umbridae</taxon>
        <taxon>Dallia</taxon>
    </lineage>
</organism>
<comment type="caution">
    <text evidence="1">The sequence shown here is derived from an EMBL/GenBank/DDBJ whole genome shotgun (WGS) entry which is preliminary data.</text>
</comment>
<evidence type="ECO:0000313" key="1">
    <source>
        <dbReference type="EMBL" id="KAJ8016071.1"/>
    </source>
</evidence>
<keyword evidence="2" id="KW-1185">Reference proteome</keyword>
<evidence type="ECO:0000313" key="2">
    <source>
        <dbReference type="Proteomes" id="UP001157502"/>
    </source>
</evidence>